<dbReference type="EMBL" id="OZ019893">
    <property type="protein sequence ID" value="CAK9189382.1"/>
    <property type="molecule type" value="Genomic_DNA"/>
</dbReference>
<evidence type="ECO:0000259" key="1">
    <source>
        <dbReference type="Pfam" id="PF04218"/>
    </source>
</evidence>
<name>A0ABP0T7W2_9BRYO</name>
<evidence type="ECO:0000313" key="3">
    <source>
        <dbReference type="Proteomes" id="UP001497512"/>
    </source>
</evidence>
<organism evidence="2 3">
    <name type="scientific">Sphagnum troendelagicum</name>
    <dbReference type="NCBI Taxonomy" id="128251"/>
    <lineage>
        <taxon>Eukaryota</taxon>
        <taxon>Viridiplantae</taxon>
        <taxon>Streptophyta</taxon>
        <taxon>Embryophyta</taxon>
        <taxon>Bryophyta</taxon>
        <taxon>Sphagnophytina</taxon>
        <taxon>Sphagnopsida</taxon>
        <taxon>Sphagnales</taxon>
        <taxon>Sphagnaceae</taxon>
        <taxon>Sphagnum</taxon>
    </lineage>
</organism>
<dbReference type="Pfam" id="PF04218">
    <property type="entry name" value="CENP-B_N"/>
    <property type="match status" value="1"/>
</dbReference>
<evidence type="ECO:0000313" key="2">
    <source>
        <dbReference type="EMBL" id="CAK9189382.1"/>
    </source>
</evidence>
<feature type="domain" description="HTH psq-type" evidence="1">
    <location>
        <begin position="15"/>
        <end position="56"/>
    </location>
</feature>
<proteinExistence type="predicted"/>
<accession>A0ABP0T7W2</accession>
<reference evidence="2 3" key="1">
    <citation type="submission" date="2024-02" db="EMBL/GenBank/DDBJ databases">
        <authorList>
            <consortium name="ELIXIR-Norway"/>
            <consortium name="Elixir Norway"/>
        </authorList>
    </citation>
    <scope>NUCLEOTIDE SEQUENCE [LARGE SCALE GENOMIC DNA]</scope>
</reference>
<gene>
    <name evidence="2" type="ORF">CSSPTR1EN2_LOCUS33</name>
</gene>
<sequence>MSKKPNGKRLNESQRCEIIAKLSKTDATSKRAIAREYDVSEGVIRKVWDKREQILERSALMSDEAKEKTFRSSIGHFTELEDMLYI</sequence>
<dbReference type="InterPro" id="IPR007889">
    <property type="entry name" value="HTH_Psq"/>
</dbReference>
<protein>
    <recommendedName>
        <fullName evidence="1">HTH psq-type domain-containing protein</fullName>
    </recommendedName>
</protein>
<dbReference type="InterPro" id="IPR009057">
    <property type="entry name" value="Homeodomain-like_sf"/>
</dbReference>
<dbReference type="Proteomes" id="UP001497512">
    <property type="component" value="Chromosome 1"/>
</dbReference>
<dbReference type="Gene3D" id="1.10.10.60">
    <property type="entry name" value="Homeodomain-like"/>
    <property type="match status" value="1"/>
</dbReference>
<dbReference type="SUPFAM" id="SSF46689">
    <property type="entry name" value="Homeodomain-like"/>
    <property type="match status" value="1"/>
</dbReference>
<keyword evidence="3" id="KW-1185">Reference proteome</keyword>